<dbReference type="InterPro" id="IPR050075">
    <property type="entry name" value="LeuD"/>
</dbReference>
<dbReference type="EMBL" id="PGFB01000006">
    <property type="protein sequence ID" value="PJJ55357.1"/>
    <property type="molecule type" value="Genomic_DNA"/>
</dbReference>
<evidence type="ECO:0000256" key="5">
    <source>
        <dbReference type="ARBA" id="ARBA00011271"/>
    </source>
</evidence>
<comment type="catalytic activity">
    <reaction evidence="1 10">
        <text>(2R,3S)-3-isopropylmalate = (2S)-2-isopropylmalate</text>
        <dbReference type="Rhea" id="RHEA:32287"/>
        <dbReference type="ChEBI" id="CHEBI:1178"/>
        <dbReference type="ChEBI" id="CHEBI:35121"/>
        <dbReference type="EC" id="4.2.1.33"/>
    </reaction>
</comment>
<comment type="similarity">
    <text evidence="4 10">Belongs to the LeuD family. LeuD type 1 subfamily.</text>
</comment>
<dbReference type="InterPro" id="IPR004431">
    <property type="entry name" value="3-IsopropMal_deHydase_ssu"/>
</dbReference>
<dbReference type="InterPro" id="IPR033940">
    <property type="entry name" value="IPMI_Swivel"/>
</dbReference>
<comment type="function">
    <text evidence="2 10">Catalyzes the isomerization between 2-isopropylmalate and 3-isopropylmalate, via the formation of 2-isopropylmaleate.</text>
</comment>
<keyword evidence="6 10" id="KW-0432">Leucine biosynthesis</keyword>
<feature type="domain" description="Aconitase A/isopropylmalate dehydratase small subunit swivel" evidence="11">
    <location>
        <begin position="5"/>
        <end position="113"/>
    </location>
</feature>
<keyword evidence="9 10" id="KW-0100">Branched-chain amino acid biosynthesis</keyword>
<dbReference type="InterPro" id="IPR000573">
    <property type="entry name" value="AconitaseA/IPMdHydase_ssu_swvl"/>
</dbReference>
<dbReference type="Proteomes" id="UP000230161">
    <property type="component" value="Unassembled WGS sequence"/>
</dbReference>
<keyword evidence="7 10" id="KW-0028">Amino-acid biosynthesis</keyword>
<dbReference type="GO" id="GO:0009316">
    <property type="term" value="C:3-isopropylmalate dehydratase complex"/>
    <property type="evidence" value="ECO:0007669"/>
    <property type="project" value="InterPro"/>
</dbReference>
<evidence type="ECO:0000256" key="1">
    <source>
        <dbReference type="ARBA" id="ARBA00000491"/>
    </source>
</evidence>
<evidence type="ECO:0000256" key="2">
    <source>
        <dbReference type="ARBA" id="ARBA00002695"/>
    </source>
</evidence>
<dbReference type="Pfam" id="PF00694">
    <property type="entry name" value="Aconitase_C"/>
    <property type="match status" value="1"/>
</dbReference>
<dbReference type="GO" id="GO:0009098">
    <property type="term" value="P:L-leucine biosynthetic process"/>
    <property type="evidence" value="ECO:0007669"/>
    <property type="project" value="UniProtKB-UniRule"/>
</dbReference>
<evidence type="ECO:0000256" key="10">
    <source>
        <dbReference type="HAMAP-Rule" id="MF_01031"/>
    </source>
</evidence>
<dbReference type="HAMAP" id="MF_01031">
    <property type="entry name" value="LeuD_type1"/>
    <property type="match status" value="1"/>
</dbReference>
<evidence type="ECO:0000256" key="6">
    <source>
        <dbReference type="ARBA" id="ARBA00022430"/>
    </source>
</evidence>
<evidence type="ECO:0000256" key="7">
    <source>
        <dbReference type="ARBA" id="ARBA00022605"/>
    </source>
</evidence>
<dbReference type="PANTHER" id="PTHR43345:SF5">
    <property type="entry name" value="3-ISOPROPYLMALATE DEHYDRATASE SMALL SUBUNIT"/>
    <property type="match status" value="1"/>
</dbReference>
<gene>
    <name evidence="10" type="primary">leuD</name>
    <name evidence="12" type="ORF">CLV54_3247</name>
</gene>
<dbReference type="EC" id="4.2.1.33" evidence="10"/>
<dbReference type="Gene3D" id="3.20.19.10">
    <property type="entry name" value="Aconitase, domain 4"/>
    <property type="match status" value="1"/>
</dbReference>
<dbReference type="NCBIfam" id="NF002458">
    <property type="entry name" value="PRK01641.1"/>
    <property type="match status" value="1"/>
</dbReference>
<evidence type="ECO:0000313" key="13">
    <source>
        <dbReference type="Proteomes" id="UP000230161"/>
    </source>
</evidence>
<evidence type="ECO:0000256" key="4">
    <source>
        <dbReference type="ARBA" id="ARBA00009845"/>
    </source>
</evidence>
<evidence type="ECO:0000256" key="3">
    <source>
        <dbReference type="ARBA" id="ARBA00004729"/>
    </source>
</evidence>
<accession>A0A2M9BBN2</accession>
<organism evidence="12 13">
    <name type="scientific">Compostimonas suwonensis</name>
    <dbReference type="NCBI Taxonomy" id="1048394"/>
    <lineage>
        <taxon>Bacteria</taxon>
        <taxon>Bacillati</taxon>
        <taxon>Actinomycetota</taxon>
        <taxon>Actinomycetes</taxon>
        <taxon>Micrococcales</taxon>
        <taxon>Microbacteriaceae</taxon>
        <taxon>Compostimonas</taxon>
    </lineage>
</organism>
<name>A0A2M9BBN2_9MICO</name>
<comment type="subunit">
    <text evidence="5 10">Heterodimer of LeuC and LeuD.</text>
</comment>
<keyword evidence="8 10" id="KW-0456">Lyase</keyword>
<dbReference type="SUPFAM" id="SSF52016">
    <property type="entry name" value="LeuD/IlvD-like"/>
    <property type="match status" value="1"/>
</dbReference>
<sequence length="201" mass="22119">MTVEPFVSHTGIAVPLRRSNVDTDQVISAKFLKRITRDGYEDALFASWREDPSFVLNQEPYRAGSVLVAGSDFGIGSSREQAVWALQNYGFRVVISSKFGDIFRSNSGKAGLVAALVADDDVELLMSAAEAEPGIRFRVDLESRSIRVGECDEAPVVSFDIPDHTRYRLLNGLDEVAVTLQNEAEIAAFESRRPTLKPVVP</sequence>
<evidence type="ECO:0000256" key="8">
    <source>
        <dbReference type="ARBA" id="ARBA00023239"/>
    </source>
</evidence>
<dbReference type="UniPathway" id="UPA00048">
    <property type="reaction ID" value="UER00071"/>
</dbReference>
<reference evidence="12 13" key="1">
    <citation type="submission" date="2017-11" db="EMBL/GenBank/DDBJ databases">
        <title>Genomic Encyclopedia of Archaeal and Bacterial Type Strains, Phase II (KMG-II): From Individual Species to Whole Genera.</title>
        <authorList>
            <person name="Goeker M."/>
        </authorList>
    </citation>
    <scope>NUCLEOTIDE SEQUENCE [LARGE SCALE GENOMIC DNA]</scope>
    <source>
        <strain evidence="12 13">DSM 25625</strain>
    </source>
</reference>
<evidence type="ECO:0000256" key="9">
    <source>
        <dbReference type="ARBA" id="ARBA00023304"/>
    </source>
</evidence>
<dbReference type="PANTHER" id="PTHR43345">
    <property type="entry name" value="3-ISOPROPYLMALATE DEHYDRATASE SMALL SUBUNIT 2-RELATED-RELATED"/>
    <property type="match status" value="1"/>
</dbReference>
<dbReference type="CDD" id="cd01577">
    <property type="entry name" value="IPMI_Swivel"/>
    <property type="match status" value="1"/>
</dbReference>
<keyword evidence="13" id="KW-1185">Reference proteome</keyword>
<protein>
    <recommendedName>
        <fullName evidence="10">3-isopropylmalate dehydratase small subunit</fullName>
        <ecNumber evidence="10">4.2.1.33</ecNumber>
    </recommendedName>
    <alternativeName>
        <fullName evidence="10">Alpha-IPM isomerase</fullName>
        <shortName evidence="10">IPMI</shortName>
    </alternativeName>
    <alternativeName>
        <fullName evidence="10">Isopropylmalate isomerase</fullName>
    </alternativeName>
</protein>
<dbReference type="GO" id="GO:0003861">
    <property type="term" value="F:3-isopropylmalate dehydratase activity"/>
    <property type="evidence" value="ECO:0007669"/>
    <property type="project" value="UniProtKB-UniRule"/>
</dbReference>
<dbReference type="AlphaFoldDB" id="A0A2M9BBN2"/>
<dbReference type="FunFam" id="3.20.19.10:FF:000003">
    <property type="entry name" value="3-isopropylmalate dehydratase small subunit"/>
    <property type="match status" value="1"/>
</dbReference>
<proteinExistence type="inferred from homology"/>
<comment type="caution">
    <text evidence="12">The sequence shown here is derived from an EMBL/GenBank/DDBJ whole genome shotgun (WGS) entry which is preliminary data.</text>
</comment>
<evidence type="ECO:0000313" key="12">
    <source>
        <dbReference type="EMBL" id="PJJ55357.1"/>
    </source>
</evidence>
<dbReference type="InterPro" id="IPR015928">
    <property type="entry name" value="Aconitase/3IPM_dehydase_swvl"/>
</dbReference>
<evidence type="ECO:0000259" key="11">
    <source>
        <dbReference type="Pfam" id="PF00694"/>
    </source>
</evidence>
<comment type="pathway">
    <text evidence="3 10">Amino-acid biosynthesis; L-leucine biosynthesis; L-leucine from 3-methyl-2-oxobutanoate: step 2/4.</text>
</comment>
<dbReference type="NCBIfam" id="TIGR00171">
    <property type="entry name" value="leuD"/>
    <property type="match status" value="1"/>
</dbReference>